<feature type="transmembrane region" description="Helical" evidence="8">
    <location>
        <begin position="205"/>
        <end position="225"/>
    </location>
</feature>
<evidence type="ECO:0000313" key="9">
    <source>
        <dbReference type="EMBL" id="TAA12763.1"/>
    </source>
</evidence>
<evidence type="ECO:0000256" key="4">
    <source>
        <dbReference type="ARBA" id="ARBA00022475"/>
    </source>
</evidence>
<comment type="similarity">
    <text evidence="2">Belongs to the binding-protein-dependent transport system permease family. FecCD subfamily.</text>
</comment>
<feature type="transmembrane region" description="Helical" evidence="8">
    <location>
        <begin position="130"/>
        <end position="151"/>
    </location>
</feature>
<sequence>MNRVIRSHSSRRGTGYLVQPLLIFFIISLLFVIGAYLSLRFGAISYSHQQLVETLRHPMTDSPVQDVVIDLRLPRMVAAILVGAAMAQAGAMMQGITRNVIADPGLLGINAGAGLALILGYAIFGSLHYSQILVICLLGSCLAAGLVFGLSYQVQKGYNQLRLILSGAMVASLFSAIGQAITIYFDLSTAVIGWQAGGLVQVNWEMLAIIGPLIIVGLILAQLFSHQLTILSLNETVAKNLGQRTALMTMVLLGIVLLLSAAAVALVGSLSFVGLIIPHFIRMFTGKNYKMLLPLTAFAGASFLIWVDLVCRSINPPAETPISAVISIIGLPCFLWLIRKEKHL</sequence>
<dbReference type="Gene3D" id="1.10.3470.10">
    <property type="entry name" value="ABC transporter involved in vitamin B12 uptake, BtuC"/>
    <property type="match status" value="1"/>
</dbReference>
<gene>
    <name evidence="9" type="ORF">EXW74_06175</name>
</gene>
<evidence type="ECO:0000256" key="1">
    <source>
        <dbReference type="ARBA" id="ARBA00004651"/>
    </source>
</evidence>
<keyword evidence="7 8" id="KW-0472">Membrane</keyword>
<dbReference type="SUPFAM" id="SSF81345">
    <property type="entry name" value="ABC transporter involved in vitamin B12 uptake, BtuC"/>
    <property type="match status" value="1"/>
</dbReference>
<feature type="transmembrane region" description="Helical" evidence="8">
    <location>
        <begin position="321"/>
        <end position="338"/>
    </location>
</feature>
<dbReference type="GO" id="GO:0005886">
    <property type="term" value="C:plasma membrane"/>
    <property type="evidence" value="ECO:0007669"/>
    <property type="project" value="UniProtKB-SubCell"/>
</dbReference>
<keyword evidence="3" id="KW-0813">Transport</keyword>
<dbReference type="Pfam" id="PF01032">
    <property type="entry name" value="FecCD"/>
    <property type="match status" value="1"/>
</dbReference>
<keyword evidence="6 8" id="KW-1133">Transmembrane helix</keyword>
<dbReference type="PANTHER" id="PTHR30472:SF58">
    <property type="entry name" value="IRON(3+)-HYDROXAMATE IMPORT SYSTEM PERMEASE PROTEIN FHUB"/>
    <property type="match status" value="1"/>
</dbReference>
<evidence type="ECO:0000256" key="6">
    <source>
        <dbReference type="ARBA" id="ARBA00022989"/>
    </source>
</evidence>
<name>A0A4Q8L199_9STRE</name>
<dbReference type="OrthoDB" id="9811721at2"/>
<proteinExistence type="inferred from homology"/>
<comment type="subcellular location">
    <subcellularLocation>
        <location evidence="1">Cell membrane</location>
        <topology evidence="1">Multi-pass membrane protein</topology>
    </subcellularLocation>
</comment>
<organism evidence="9 10">
    <name type="scientific">Streptococcus parasuis</name>
    <dbReference type="NCBI Taxonomy" id="1501662"/>
    <lineage>
        <taxon>Bacteria</taxon>
        <taxon>Bacillati</taxon>
        <taxon>Bacillota</taxon>
        <taxon>Bacilli</taxon>
        <taxon>Lactobacillales</taxon>
        <taxon>Streptococcaceae</taxon>
        <taxon>Streptococcus</taxon>
    </lineage>
</organism>
<dbReference type="CDD" id="cd06550">
    <property type="entry name" value="TM_ABC_iron-siderophores_like"/>
    <property type="match status" value="1"/>
</dbReference>
<feature type="transmembrane region" description="Helical" evidence="8">
    <location>
        <begin position="105"/>
        <end position="124"/>
    </location>
</feature>
<dbReference type="PANTHER" id="PTHR30472">
    <property type="entry name" value="FERRIC ENTEROBACTIN TRANSPORT SYSTEM PERMEASE PROTEIN"/>
    <property type="match status" value="1"/>
</dbReference>
<keyword evidence="5 8" id="KW-0812">Transmembrane</keyword>
<evidence type="ECO:0000256" key="7">
    <source>
        <dbReference type="ARBA" id="ARBA00023136"/>
    </source>
</evidence>
<feature type="transmembrane region" description="Helical" evidence="8">
    <location>
        <begin position="246"/>
        <end position="277"/>
    </location>
</feature>
<feature type="transmembrane region" description="Helical" evidence="8">
    <location>
        <begin position="73"/>
        <end position="93"/>
    </location>
</feature>
<evidence type="ECO:0000256" key="3">
    <source>
        <dbReference type="ARBA" id="ARBA00022448"/>
    </source>
</evidence>
<evidence type="ECO:0000256" key="2">
    <source>
        <dbReference type="ARBA" id="ARBA00007935"/>
    </source>
</evidence>
<keyword evidence="4" id="KW-1003">Cell membrane</keyword>
<dbReference type="InterPro" id="IPR037294">
    <property type="entry name" value="ABC_BtuC-like"/>
</dbReference>
<accession>A0A4Q8L199</accession>
<dbReference type="InterPro" id="IPR000522">
    <property type="entry name" value="ABC_transptr_permease_BtuC"/>
</dbReference>
<dbReference type="GO" id="GO:0033214">
    <property type="term" value="P:siderophore-iron import into cell"/>
    <property type="evidence" value="ECO:0007669"/>
    <property type="project" value="TreeGrafter"/>
</dbReference>
<evidence type="ECO:0000256" key="8">
    <source>
        <dbReference type="SAM" id="Phobius"/>
    </source>
</evidence>
<feature type="transmembrane region" description="Helical" evidence="8">
    <location>
        <begin position="289"/>
        <end position="309"/>
    </location>
</feature>
<feature type="transmembrane region" description="Helical" evidence="8">
    <location>
        <begin position="163"/>
        <end position="185"/>
    </location>
</feature>
<dbReference type="RefSeq" id="WP_130555145.1">
    <property type="nucleotide sequence ID" value="NZ_SHGT01000032.1"/>
</dbReference>
<protein>
    <submittedName>
        <fullName evidence="9">Iron ABC transporter permease</fullName>
    </submittedName>
</protein>
<dbReference type="GO" id="GO:0022857">
    <property type="term" value="F:transmembrane transporter activity"/>
    <property type="evidence" value="ECO:0007669"/>
    <property type="project" value="InterPro"/>
</dbReference>
<dbReference type="Proteomes" id="UP000291525">
    <property type="component" value="Unassembled WGS sequence"/>
</dbReference>
<evidence type="ECO:0000313" key="10">
    <source>
        <dbReference type="Proteomes" id="UP000291525"/>
    </source>
</evidence>
<comment type="caution">
    <text evidence="9">The sequence shown here is derived from an EMBL/GenBank/DDBJ whole genome shotgun (WGS) entry which is preliminary data.</text>
</comment>
<reference evidence="9 10" key="1">
    <citation type="submission" date="2019-02" db="EMBL/GenBank/DDBJ databases">
        <title>First genome of the species Streptococcus parasuis.</title>
        <authorList>
            <person name="Stevens M.J.A."/>
            <person name="Stephan R."/>
        </authorList>
    </citation>
    <scope>NUCLEOTIDE SEQUENCE [LARGE SCALE GENOMIC DNA]</scope>
    <source>
        <strain evidence="9 10">4253</strain>
    </source>
</reference>
<feature type="transmembrane region" description="Helical" evidence="8">
    <location>
        <begin position="21"/>
        <end position="39"/>
    </location>
</feature>
<dbReference type="AlphaFoldDB" id="A0A4Q8L199"/>
<dbReference type="FunFam" id="1.10.3470.10:FF:000001">
    <property type="entry name" value="Vitamin B12 ABC transporter permease BtuC"/>
    <property type="match status" value="1"/>
</dbReference>
<dbReference type="EMBL" id="SHGT01000032">
    <property type="protein sequence ID" value="TAA12763.1"/>
    <property type="molecule type" value="Genomic_DNA"/>
</dbReference>
<evidence type="ECO:0000256" key="5">
    <source>
        <dbReference type="ARBA" id="ARBA00022692"/>
    </source>
</evidence>